<sequence>MRLKPRKMKHRSQPGAGQSLQAPPLPRPLAARAAAGNAREWREGEAFQAPISRCTIAPDGSVTYDPTPVAASGKPFLFDTSSLPSRQEMCGPNVDSGRRPGRCFSVCVFETRMCGQVYPEDGAQRAERAYRQLASQGYRFGELSPCELFQRIRGRTMWWVGDSQTTHFYQAAECFLREFAADNRLERSLPFPKAINDQLNTHPGQPIVPKCLDLVHNTRVCRVRVDTGRQLVETVLPLLMQHHPTFASDVVLFNFGLHYTSKEPFLADLAALAAWRAGRSPASQPQMLWTDVPLQHFDTHDGRFKKHLIEQAPCRKCMQCKPVAGWEAGDASVLAGSLMNTAAAPWQAA</sequence>
<protein>
    <submittedName>
        <fullName evidence="2">Uncharacterized protein</fullName>
    </submittedName>
</protein>
<keyword evidence="3" id="KW-1185">Reference proteome</keyword>
<organism evidence="2 3">
    <name type="scientific">Chlorella sorokiniana</name>
    <name type="common">Freshwater green alga</name>
    <dbReference type="NCBI Taxonomy" id="3076"/>
    <lineage>
        <taxon>Eukaryota</taxon>
        <taxon>Viridiplantae</taxon>
        <taxon>Chlorophyta</taxon>
        <taxon>core chlorophytes</taxon>
        <taxon>Trebouxiophyceae</taxon>
        <taxon>Chlorellales</taxon>
        <taxon>Chlorellaceae</taxon>
        <taxon>Chlorella clade</taxon>
        <taxon>Chlorella</taxon>
    </lineage>
</organism>
<name>A0A2P6TFY9_CHLSO</name>
<dbReference type="Proteomes" id="UP000239899">
    <property type="component" value="Unassembled WGS sequence"/>
</dbReference>
<dbReference type="EMBL" id="LHPG02000018">
    <property type="protein sequence ID" value="PRW33015.1"/>
    <property type="molecule type" value="Genomic_DNA"/>
</dbReference>
<feature type="compositionally biased region" description="Basic residues" evidence="1">
    <location>
        <begin position="1"/>
        <end position="12"/>
    </location>
</feature>
<feature type="region of interest" description="Disordered" evidence="1">
    <location>
        <begin position="1"/>
        <end position="31"/>
    </location>
</feature>
<dbReference type="AlphaFoldDB" id="A0A2P6TFY9"/>
<gene>
    <name evidence="2" type="ORF">C2E21_8112</name>
</gene>
<comment type="caution">
    <text evidence="2">The sequence shown here is derived from an EMBL/GenBank/DDBJ whole genome shotgun (WGS) entry which is preliminary data.</text>
</comment>
<reference evidence="2 3" key="1">
    <citation type="journal article" date="2018" name="Plant J.">
        <title>Genome sequences of Chlorella sorokiniana UTEX 1602 and Micractinium conductrix SAG 241.80: implications to maltose excretion by a green alga.</title>
        <authorList>
            <person name="Arriola M.B."/>
            <person name="Velmurugan N."/>
            <person name="Zhang Y."/>
            <person name="Plunkett M.H."/>
            <person name="Hondzo H."/>
            <person name="Barney B.M."/>
        </authorList>
    </citation>
    <scope>NUCLEOTIDE SEQUENCE [LARGE SCALE GENOMIC DNA]</scope>
    <source>
        <strain evidence="3">UTEX 1602</strain>
    </source>
</reference>
<evidence type="ECO:0000313" key="2">
    <source>
        <dbReference type="EMBL" id="PRW33015.1"/>
    </source>
</evidence>
<evidence type="ECO:0000256" key="1">
    <source>
        <dbReference type="SAM" id="MobiDB-lite"/>
    </source>
</evidence>
<accession>A0A2P6TFY9</accession>
<dbReference type="OrthoDB" id="511787at2759"/>
<proteinExistence type="predicted"/>
<evidence type="ECO:0000313" key="3">
    <source>
        <dbReference type="Proteomes" id="UP000239899"/>
    </source>
</evidence>